<dbReference type="GO" id="GO:0015679">
    <property type="term" value="P:plasma membrane copper ion transport"/>
    <property type="evidence" value="ECO:0007669"/>
    <property type="project" value="TreeGrafter"/>
</dbReference>
<protein>
    <recommendedName>
        <fullName evidence="3">CusB-like beta-barrel domain-containing protein</fullName>
    </recommendedName>
</protein>
<dbReference type="NCBIfam" id="TIGR01730">
    <property type="entry name" value="RND_mfp"/>
    <property type="match status" value="1"/>
</dbReference>
<dbReference type="Proteomes" id="UP000031246">
    <property type="component" value="Unassembled WGS sequence"/>
</dbReference>
<evidence type="ECO:0000256" key="2">
    <source>
        <dbReference type="ARBA" id="ARBA00022448"/>
    </source>
</evidence>
<dbReference type="GO" id="GO:0030313">
    <property type="term" value="C:cell envelope"/>
    <property type="evidence" value="ECO:0007669"/>
    <property type="project" value="TreeGrafter"/>
</dbReference>
<dbReference type="Gene3D" id="2.40.30.170">
    <property type="match status" value="1"/>
</dbReference>
<dbReference type="PANTHER" id="PTHR30097">
    <property type="entry name" value="CATION EFFLUX SYSTEM PROTEIN CUSB"/>
    <property type="match status" value="1"/>
</dbReference>
<dbReference type="GO" id="GO:0022857">
    <property type="term" value="F:transmembrane transporter activity"/>
    <property type="evidence" value="ECO:0007669"/>
    <property type="project" value="InterPro"/>
</dbReference>
<dbReference type="InterPro" id="IPR006143">
    <property type="entry name" value="RND_pump_MFP"/>
</dbReference>
<name>A0A0C1DHZ8_9SPHI</name>
<dbReference type="GO" id="GO:0060003">
    <property type="term" value="P:copper ion export"/>
    <property type="evidence" value="ECO:0007669"/>
    <property type="project" value="TreeGrafter"/>
</dbReference>
<dbReference type="InterPro" id="IPR051909">
    <property type="entry name" value="MFP_Cation_Efflux"/>
</dbReference>
<dbReference type="InterPro" id="IPR058792">
    <property type="entry name" value="Beta-barrel_RND_2"/>
</dbReference>
<sequence>MKINQNSIIIALFSVFCLGCGGQKQETEASTAKKENVEATDQVSLSDAQLKNAGIVVGSPETKSMYKTLNVNGVIDVPPENIYSVSVPMGGYISRMNLIPGMLVKKGSVLASVEDQQYIQLQQDYLTAKNRLKFSEADYVRQKMLNQTKATSDKIFQQTESEFNNQKVLVSALAEKLRLIGLNPARLNESNISKTIHIYAPISGYLSKVNVNTGKYVNATDVLFELINPGALHVSLTVFEQDAASLKIGQKIVCTTSSNPDKKYNATIHLITPNIENDRTTSVHCDLENFDQNLLPGTFLNAAIQLNGAEVQAVPDDAIVKWENQYYVFEEKAKGQFKMIGVETGASLNGFTAIKPKSTLQNIVVKNAYAVLMKLKNSGDEG</sequence>
<evidence type="ECO:0000259" key="3">
    <source>
        <dbReference type="Pfam" id="PF25954"/>
    </source>
</evidence>
<feature type="domain" description="CusB-like beta-barrel" evidence="3">
    <location>
        <begin position="234"/>
        <end position="305"/>
    </location>
</feature>
<dbReference type="Gene3D" id="2.40.50.100">
    <property type="match status" value="1"/>
</dbReference>
<keyword evidence="2" id="KW-0813">Transport</keyword>
<comment type="similarity">
    <text evidence="1">Belongs to the membrane fusion protein (MFP) (TC 8.A.1) family.</text>
</comment>
<comment type="caution">
    <text evidence="4">The sequence shown here is derived from an EMBL/GenBank/DDBJ whole genome shotgun (WGS) entry which is preliminary data.</text>
</comment>
<dbReference type="Pfam" id="PF25954">
    <property type="entry name" value="Beta-barrel_RND_2"/>
    <property type="match status" value="1"/>
</dbReference>
<reference evidence="4 5" key="1">
    <citation type="submission" date="2014-10" db="EMBL/GenBank/DDBJ databases">
        <title>Pedobacter Kyungheensis.</title>
        <authorList>
            <person name="Anderson B.M."/>
            <person name="Newman J.D."/>
        </authorList>
    </citation>
    <scope>NUCLEOTIDE SEQUENCE [LARGE SCALE GENOMIC DNA]</scope>
    <source>
        <strain evidence="4 5">KACC 16221</strain>
    </source>
</reference>
<dbReference type="RefSeq" id="WP_039476463.1">
    <property type="nucleotide sequence ID" value="NZ_JSYN01000014.1"/>
</dbReference>
<organism evidence="4 5">
    <name type="scientific">Pedobacter kyungheensis</name>
    <dbReference type="NCBI Taxonomy" id="1069985"/>
    <lineage>
        <taxon>Bacteria</taxon>
        <taxon>Pseudomonadati</taxon>
        <taxon>Bacteroidota</taxon>
        <taxon>Sphingobacteriia</taxon>
        <taxon>Sphingobacteriales</taxon>
        <taxon>Sphingobacteriaceae</taxon>
        <taxon>Pedobacter</taxon>
    </lineage>
</organism>
<accession>A0A0C1DHZ8</accession>
<dbReference type="AlphaFoldDB" id="A0A0C1DHZ8"/>
<dbReference type="OrthoDB" id="9814657at2"/>
<evidence type="ECO:0000313" key="4">
    <source>
        <dbReference type="EMBL" id="KIA93555.1"/>
    </source>
</evidence>
<gene>
    <name evidence="4" type="ORF">OC25_12325</name>
</gene>
<proteinExistence type="inferred from homology"/>
<evidence type="ECO:0000313" key="5">
    <source>
        <dbReference type="Proteomes" id="UP000031246"/>
    </source>
</evidence>
<dbReference type="GO" id="GO:0016020">
    <property type="term" value="C:membrane"/>
    <property type="evidence" value="ECO:0007669"/>
    <property type="project" value="InterPro"/>
</dbReference>
<dbReference type="EMBL" id="JSYN01000014">
    <property type="protein sequence ID" value="KIA93555.1"/>
    <property type="molecule type" value="Genomic_DNA"/>
</dbReference>
<keyword evidence="5" id="KW-1185">Reference proteome</keyword>
<dbReference type="SUPFAM" id="SSF111369">
    <property type="entry name" value="HlyD-like secretion proteins"/>
    <property type="match status" value="1"/>
</dbReference>
<evidence type="ECO:0000256" key="1">
    <source>
        <dbReference type="ARBA" id="ARBA00009477"/>
    </source>
</evidence>
<dbReference type="PANTHER" id="PTHR30097:SF4">
    <property type="entry name" value="SLR6042 PROTEIN"/>
    <property type="match status" value="1"/>
</dbReference>